<sequence>MKNLKKESTEDIIILNELKGRGRKISYQWIKIRVTLKGLIILLKVLNHFGDYITIHKLNHQIISELPKSFLELLSLNKIILENELKSKLEELIK</sequence>
<organism evidence="1">
    <name type="scientific">marine sediment metagenome</name>
    <dbReference type="NCBI Taxonomy" id="412755"/>
    <lineage>
        <taxon>unclassified sequences</taxon>
        <taxon>metagenomes</taxon>
        <taxon>ecological metagenomes</taxon>
    </lineage>
</organism>
<accession>A0A0F9ES74</accession>
<name>A0A0F9ES74_9ZZZZ</name>
<reference evidence="1" key="1">
    <citation type="journal article" date="2015" name="Nature">
        <title>Complex archaea that bridge the gap between prokaryotes and eukaryotes.</title>
        <authorList>
            <person name="Spang A."/>
            <person name="Saw J.H."/>
            <person name="Jorgensen S.L."/>
            <person name="Zaremba-Niedzwiedzka K."/>
            <person name="Martijn J."/>
            <person name="Lind A.E."/>
            <person name="van Eijk R."/>
            <person name="Schleper C."/>
            <person name="Guy L."/>
            <person name="Ettema T.J."/>
        </authorList>
    </citation>
    <scope>NUCLEOTIDE SEQUENCE</scope>
</reference>
<protein>
    <submittedName>
        <fullName evidence="1">Uncharacterized protein</fullName>
    </submittedName>
</protein>
<dbReference type="EMBL" id="LAZR01023922">
    <property type="protein sequence ID" value="KKL76854.1"/>
    <property type="molecule type" value="Genomic_DNA"/>
</dbReference>
<comment type="caution">
    <text evidence="1">The sequence shown here is derived from an EMBL/GenBank/DDBJ whole genome shotgun (WGS) entry which is preliminary data.</text>
</comment>
<dbReference type="AlphaFoldDB" id="A0A0F9ES74"/>
<gene>
    <name evidence="1" type="ORF">LCGC14_2040720</name>
</gene>
<evidence type="ECO:0000313" key="1">
    <source>
        <dbReference type="EMBL" id="KKL76854.1"/>
    </source>
</evidence>
<proteinExistence type="predicted"/>